<accession>A0A5N6J3A3</accession>
<proteinExistence type="predicted"/>
<evidence type="ECO:0000256" key="1">
    <source>
        <dbReference type="SAM" id="MobiDB-lite"/>
    </source>
</evidence>
<reference evidence="2 3" key="1">
    <citation type="submission" date="2019-04" db="EMBL/GenBank/DDBJ databases">
        <title>Fungal friends and foes A comparative genomics study of 23 Aspergillus species from section Flavi.</title>
        <authorList>
            <consortium name="DOE Joint Genome Institute"/>
            <person name="Kjaerbolling I."/>
            <person name="Vesth T.C."/>
            <person name="Frisvad J.C."/>
            <person name="Nybo J.L."/>
            <person name="Theobald S."/>
            <person name="Kildgaard S."/>
            <person name="Petersen T.I."/>
            <person name="Kuo A."/>
            <person name="Sato A."/>
            <person name="Lyhne E.K."/>
            <person name="Kogle M.E."/>
            <person name="Wiebenga A."/>
            <person name="Kun R.S."/>
            <person name="Lubbers R.J."/>
            <person name="Makela M.R."/>
            <person name="Barry K."/>
            <person name="Chovatia M."/>
            <person name="Clum A."/>
            <person name="Daum C."/>
            <person name="Haridas S."/>
            <person name="He G."/>
            <person name="LaButti K."/>
            <person name="Lipzen A."/>
            <person name="Mondo S."/>
            <person name="Pangilinan J."/>
            <person name="Riley R."/>
            <person name="Salamov A."/>
            <person name="Simmons B.A."/>
            <person name="Magnuson J.K."/>
            <person name="Henrissat B."/>
            <person name="Mortensen U.H."/>
            <person name="Larsen T.O."/>
            <person name="De vries R.P."/>
            <person name="Grigoriev I.V."/>
            <person name="Machida M."/>
            <person name="Baker S.E."/>
            <person name="Andersen M.R."/>
        </authorList>
    </citation>
    <scope>NUCLEOTIDE SEQUENCE [LARGE SCALE GENOMIC DNA]</scope>
    <source>
        <strain evidence="2 3">CBS 117635</strain>
    </source>
</reference>
<dbReference type="EMBL" id="ML732798">
    <property type="protein sequence ID" value="KAB8273148.1"/>
    <property type="molecule type" value="Genomic_DNA"/>
</dbReference>
<sequence length="148" mass="16438">MLYIPADISKAFRNQSLLVLPYRANPMRGIQVRGYQVYSEITTDTAWDAQSTPDETQENEGHFVPCEVRGVTCRTSRQPTPNPETSTRSNEVEGTKRKRKNIGGYYASVNPSGEEPRRTEDQASTSAALVRSDLSTQAGILIEKFVGP</sequence>
<organism evidence="2 3">
    <name type="scientific">Aspergillus minisclerotigenes</name>
    <dbReference type="NCBI Taxonomy" id="656917"/>
    <lineage>
        <taxon>Eukaryota</taxon>
        <taxon>Fungi</taxon>
        <taxon>Dikarya</taxon>
        <taxon>Ascomycota</taxon>
        <taxon>Pezizomycotina</taxon>
        <taxon>Eurotiomycetes</taxon>
        <taxon>Eurotiomycetidae</taxon>
        <taxon>Eurotiales</taxon>
        <taxon>Aspergillaceae</taxon>
        <taxon>Aspergillus</taxon>
        <taxon>Aspergillus subgen. Circumdati</taxon>
    </lineage>
</organism>
<protein>
    <submittedName>
        <fullName evidence="2">Uncharacterized protein</fullName>
    </submittedName>
</protein>
<feature type="region of interest" description="Disordered" evidence="1">
    <location>
        <begin position="73"/>
        <end position="133"/>
    </location>
</feature>
<name>A0A5N6J3A3_9EURO</name>
<evidence type="ECO:0000313" key="3">
    <source>
        <dbReference type="Proteomes" id="UP000326289"/>
    </source>
</evidence>
<evidence type="ECO:0000313" key="2">
    <source>
        <dbReference type="EMBL" id="KAB8273148.1"/>
    </source>
</evidence>
<gene>
    <name evidence="2" type="ORF">BDV30DRAFT_113600</name>
</gene>
<feature type="compositionally biased region" description="Polar residues" evidence="1">
    <location>
        <begin position="122"/>
        <end position="133"/>
    </location>
</feature>
<dbReference type="AlphaFoldDB" id="A0A5N6J3A3"/>
<feature type="compositionally biased region" description="Polar residues" evidence="1">
    <location>
        <begin position="73"/>
        <end position="89"/>
    </location>
</feature>
<dbReference type="Proteomes" id="UP000326289">
    <property type="component" value="Unassembled WGS sequence"/>
</dbReference>
<keyword evidence="3" id="KW-1185">Reference proteome</keyword>